<evidence type="ECO:0000256" key="1">
    <source>
        <dbReference type="ARBA" id="ARBA00001947"/>
    </source>
</evidence>
<dbReference type="InterPro" id="IPR011032">
    <property type="entry name" value="GroES-like_sf"/>
</dbReference>
<dbReference type="FunFam" id="3.40.50.720:FF:000003">
    <property type="entry name" value="S-(hydroxymethyl)glutathione dehydrogenase"/>
    <property type="match status" value="1"/>
</dbReference>
<evidence type="ECO:0000256" key="2">
    <source>
        <dbReference type="ARBA" id="ARBA00008072"/>
    </source>
</evidence>
<dbReference type="InterPro" id="IPR013149">
    <property type="entry name" value="ADH-like_C"/>
</dbReference>
<dbReference type="InterPro" id="IPR036291">
    <property type="entry name" value="NAD(P)-bd_dom_sf"/>
</dbReference>
<dbReference type="SUPFAM" id="SSF51735">
    <property type="entry name" value="NAD(P)-binding Rossmann-fold domains"/>
    <property type="match status" value="1"/>
</dbReference>
<comment type="cofactor">
    <cofactor evidence="1">
        <name>Zn(2+)</name>
        <dbReference type="ChEBI" id="CHEBI:29105"/>
    </cofactor>
</comment>
<proteinExistence type="inferred from homology"/>
<protein>
    <submittedName>
        <fullName evidence="7">Zn-dependent alcohol dehydrogenase</fullName>
    </submittedName>
</protein>
<dbReference type="AlphaFoldDB" id="A0A365GXW6"/>
<sequence>MNRTMMRKVPVRALVWDGTGLHVDSTIDVRPPGPGEVAVDITMAGLCHSDLSPMEGRIPQPTPAILGHEAVGVVTAAGPGTDVPVGQRVVLTVLRRCGECRHCREGRPTLCPASGRPVASPFSRDGDVVHQFVKLGAFAERIVVAQEQVIAMPAEIPDPVAAMLGCATVTAFGAVEDRARLRAGESVLVTGAGGIGLNTILAARAAGAERIVAVDRNPAKEQIARTCGATDFIVPSDPAQIAPAVRALMPGGVDTAFECAGHTGLLDAAIKSLAWGGRVVVLGLPPTGATLDLEVRDLFHDKSLLGCRMGSVDPHRKLPDLAERVLRGELDLTPLVSAVVPMAGAARLVDDLRNGRIDRGFIRFGRAS</sequence>
<dbReference type="Gene3D" id="3.40.50.720">
    <property type="entry name" value="NAD(P)-binding Rossmann-like Domain"/>
    <property type="match status" value="1"/>
</dbReference>
<organism evidence="7 8">
    <name type="scientific">Actinomadura craniellae</name>
    <dbReference type="NCBI Taxonomy" id="2231787"/>
    <lineage>
        <taxon>Bacteria</taxon>
        <taxon>Bacillati</taxon>
        <taxon>Actinomycetota</taxon>
        <taxon>Actinomycetes</taxon>
        <taxon>Streptosporangiales</taxon>
        <taxon>Thermomonosporaceae</taxon>
        <taxon>Actinomadura</taxon>
    </lineage>
</organism>
<dbReference type="Proteomes" id="UP000251891">
    <property type="component" value="Unassembled WGS sequence"/>
</dbReference>
<dbReference type="Gene3D" id="3.90.180.10">
    <property type="entry name" value="Medium-chain alcohol dehydrogenases, catalytic domain"/>
    <property type="match status" value="1"/>
</dbReference>
<dbReference type="SMART" id="SM00829">
    <property type="entry name" value="PKS_ER"/>
    <property type="match status" value="1"/>
</dbReference>
<dbReference type="GO" id="GO:0046872">
    <property type="term" value="F:metal ion binding"/>
    <property type="evidence" value="ECO:0007669"/>
    <property type="project" value="UniProtKB-KW"/>
</dbReference>
<evidence type="ECO:0000256" key="5">
    <source>
        <dbReference type="ARBA" id="ARBA00023002"/>
    </source>
</evidence>
<keyword evidence="3" id="KW-0479">Metal-binding</keyword>
<dbReference type="Pfam" id="PF00107">
    <property type="entry name" value="ADH_zinc_N"/>
    <property type="match status" value="1"/>
</dbReference>
<dbReference type="PANTHER" id="PTHR43350">
    <property type="entry name" value="NAD-DEPENDENT ALCOHOL DEHYDROGENASE"/>
    <property type="match status" value="1"/>
</dbReference>
<gene>
    <name evidence="7" type="ORF">DPM19_33825</name>
</gene>
<comment type="similarity">
    <text evidence="2">Belongs to the zinc-containing alcohol dehydrogenase family.</text>
</comment>
<keyword evidence="5" id="KW-0560">Oxidoreductase</keyword>
<evidence type="ECO:0000256" key="4">
    <source>
        <dbReference type="ARBA" id="ARBA00022833"/>
    </source>
</evidence>
<dbReference type="GO" id="GO:0016491">
    <property type="term" value="F:oxidoreductase activity"/>
    <property type="evidence" value="ECO:0007669"/>
    <property type="project" value="UniProtKB-KW"/>
</dbReference>
<feature type="domain" description="Enoyl reductase (ER)" evidence="6">
    <location>
        <begin position="18"/>
        <end position="357"/>
    </location>
</feature>
<evidence type="ECO:0000313" key="7">
    <source>
        <dbReference type="EMBL" id="RAY10773.1"/>
    </source>
</evidence>
<dbReference type="PANTHER" id="PTHR43350:SF21">
    <property type="entry name" value="S-NITROSOMYCOTHIOL REDUCTASE MSCR"/>
    <property type="match status" value="1"/>
</dbReference>
<dbReference type="Pfam" id="PF08240">
    <property type="entry name" value="ADH_N"/>
    <property type="match status" value="1"/>
</dbReference>
<dbReference type="EMBL" id="QLYX01000025">
    <property type="protein sequence ID" value="RAY10773.1"/>
    <property type="molecule type" value="Genomic_DNA"/>
</dbReference>
<comment type="caution">
    <text evidence="7">The sequence shown here is derived from an EMBL/GenBank/DDBJ whole genome shotgun (WGS) entry which is preliminary data.</text>
</comment>
<evidence type="ECO:0000256" key="3">
    <source>
        <dbReference type="ARBA" id="ARBA00022723"/>
    </source>
</evidence>
<accession>A0A365GXW6</accession>
<dbReference type="SUPFAM" id="SSF50129">
    <property type="entry name" value="GroES-like"/>
    <property type="match status" value="1"/>
</dbReference>
<name>A0A365GXW6_9ACTN</name>
<reference evidence="7 8" key="1">
    <citation type="submission" date="2018-06" db="EMBL/GenBank/DDBJ databases">
        <title>Actinomadura craniellae sp. nov. isolated from marine sponge Craniella sp.</title>
        <authorList>
            <person name="Li L."/>
            <person name="Xu Q.H."/>
            <person name="Lin H.W."/>
            <person name="Lu Y.H."/>
        </authorList>
    </citation>
    <scope>NUCLEOTIDE SEQUENCE [LARGE SCALE GENOMIC DNA]</scope>
    <source>
        <strain evidence="7 8">LHW63021</strain>
    </source>
</reference>
<keyword evidence="4" id="KW-0862">Zinc</keyword>
<evidence type="ECO:0000259" key="6">
    <source>
        <dbReference type="SMART" id="SM00829"/>
    </source>
</evidence>
<dbReference type="InterPro" id="IPR020843">
    <property type="entry name" value="ER"/>
</dbReference>
<evidence type="ECO:0000313" key="8">
    <source>
        <dbReference type="Proteomes" id="UP000251891"/>
    </source>
</evidence>
<keyword evidence="8" id="KW-1185">Reference proteome</keyword>
<dbReference type="InterPro" id="IPR013154">
    <property type="entry name" value="ADH-like_N"/>
</dbReference>